<protein>
    <submittedName>
        <fullName evidence="1">Uncharacterized protein</fullName>
    </submittedName>
</protein>
<dbReference type="EMBL" id="JBIAQY010000003">
    <property type="protein sequence ID" value="MFF3567955.1"/>
    <property type="molecule type" value="Genomic_DNA"/>
</dbReference>
<dbReference type="Proteomes" id="UP001601992">
    <property type="component" value="Unassembled WGS sequence"/>
</dbReference>
<keyword evidence="2" id="KW-1185">Reference proteome</keyword>
<accession>A0ABW6RVB0</accession>
<proteinExistence type="predicted"/>
<organism evidence="1 2">
    <name type="scientific">Nocardia jiangxiensis</name>
    <dbReference type="NCBI Taxonomy" id="282685"/>
    <lineage>
        <taxon>Bacteria</taxon>
        <taxon>Bacillati</taxon>
        <taxon>Actinomycetota</taxon>
        <taxon>Actinomycetes</taxon>
        <taxon>Mycobacteriales</taxon>
        <taxon>Nocardiaceae</taxon>
        <taxon>Nocardia</taxon>
    </lineage>
</organism>
<gene>
    <name evidence="1" type="ORF">ACFYXQ_09275</name>
</gene>
<evidence type="ECO:0000313" key="2">
    <source>
        <dbReference type="Proteomes" id="UP001601992"/>
    </source>
</evidence>
<comment type="caution">
    <text evidence="1">The sequence shown here is derived from an EMBL/GenBank/DDBJ whole genome shotgun (WGS) entry which is preliminary data.</text>
</comment>
<name>A0ABW6RVB0_9NOCA</name>
<sequence length="127" mass="13022">MEPVSLGIAAAALLASKFGEGVAKDAGESTWQAAKRLRDVVASKLRNPESASAATASVTTWPAWDGAAVAARIAAAAEADSRFAAQIEQLIALARHDSAADLFVAQAFDQARQVNIGGDNTGTINLS</sequence>
<evidence type="ECO:0000313" key="1">
    <source>
        <dbReference type="EMBL" id="MFF3567955.1"/>
    </source>
</evidence>
<reference evidence="1 2" key="1">
    <citation type="submission" date="2024-10" db="EMBL/GenBank/DDBJ databases">
        <title>The Natural Products Discovery Center: Release of the First 8490 Sequenced Strains for Exploring Actinobacteria Biosynthetic Diversity.</title>
        <authorList>
            <person name="Kalkreuter E."/>
            <person name="Kautsar S.A."/>
            <person name="Yang D."/>
            <person name="Bader C.D."/>
            <person name="Teijaro C.N."/>
            <person name="Fluegel L."/>
            <person name="Davis C.M."/>
            <person name="Simpson J.R."/>
            <person name="Lauterbach L."/>
            <person name="Steele A.D."/>
            <person name="Gui C."/>
            <person name="Meng S."/>
            <person name="Li G."/>
            <person name="Viehrig K."/>
            <person name="Ye F."/>
            <person name="Su P."/>
            <person name="Kiefer A.F."/>
            <person name="Nichols A."/>
            <person name="Cepeda A.J."/>
            <person name="Yan W."/>
            <person name="Fan B."/>
            <person name="Jiang Y."/>
            <person name="Adhikari A."/>
            <person name="Zheng C.-J."/>
            <person name="Schuster L."/>
            <person name="Cowan T.M."/>
            <person name="Smanski M.J."/>
            <person name="Chevrette M.G."/>
            <person name="De Carvalho L.P.S."/>
            <person name="Shen B."/>
        </authorList>
    </citation>
    <scope>NUCLEOTIDE SEQUENCE [LARGE SCALE GENOMIC DNA]</scope>
    <source>
        <strain evidence="1 2">NPDC002593</strain>
    </source>
</reference>
<dbReference type="RefSeq" id="WP_387403170.1">
    <property type="nucleotide sequence ID" value="NZ_JBIAQY010000003.1"/>
</dbReference>